<evidence type="ECO:0008006" key="5">
    <source>
        <dbReference type="Google" id="ProtNLM"/>
    </source>
</evidence>
<proteinExistence type="predicted"/>
<evidence type="ECO:0000256" key="1">
    <source>
        <dbReference type="ARBA" id="ARBA00022737"/>
    </source>
</evidence>
<dbReference type="InterPro" id="IPR002885">
    <property type="entry name" value="PPR_rpt"/>
</dbReference>
<dbReference type="InterPro" id="IPR051222">
    <property type="entry name" value="PPR/CCM1_RNA-binding"/>
</dbReference>
<keyword evidence="1" id="KW-0677">Repeat</keyword>
<evidence type="ECO:0000313" key="3">
    <source>
        <dbReference type="EMBL" id="KAL3784893.1"/>
    </source>
</evidence>
<protein>
    <recommendedName>
        <fullName evidence="5">Pentacotripeptide-repeat region of PRORP domain-containing protein</fullName>
    </recommendedName>
</protein>
<dbReference type="InterPro" id="IPR011990">
    <property type="entry name" value="TPR-like_helical_dom_sf"/>
</dbReference>
<dbReference type="Pfam" id="PF01535">
    <property type="entry name" value="PPR"/>
    <property type="match status" value="1"/>
</dbReference>
<gene>
    <name evidence="3" type="ORF">HJC23_012496</name>
</gene>
<dbReference type="Proteomes" id="UP001516023">
    <property type="component" value="Unassembled WGS sequence"/>
</dbReference>
<reference evidence="3 4" key="1">
    <citation type="journal article" date="2020" name="G3 (Bethesda)">
        <title>Improved Reference Genome for Cyclotella cryptica CCMP332, a Model for Cell Wall Morphogenesis, Salinity Adaptation, and Lipid Production in Diatoms (Bacillariophyta).</title>
        <authorList>
            <person name="Roberts W.R."/>
            <person name="Downey K.M."/>
            <person name="Ruck E.C."/>
            <person name="Traller J.C."/>
            <person name="Alverson A.J."/>
        </authorList>
    </citation>
    <scope>NUCLEOTIDE SEQUENCE [LARGE SCALE GENOMIC DNA]</scope>
    <source>
        <strain evidence="3 4">CCMP332</strain>
    </source>
</reference>
<dbReference type="EMBL" id="JABMIG020000227">
    <property type="protein sequence ID" value="KAL3784893.1"/>
    <property type="molecule type" value="Genomic_DNA"/>
</dbReference>
<feature type="repeat" description="PPR" evidence="2">
    <location>
        <begin position="608"/>
        <end position="645"/>
    </location>
</feature>
<dbReference type="PANTHER" id="PTHR47942:SF63">
    <property type="entry name" value="PENTATRICOPEPTIDE REPEAT-CONTAINING PROTEIN"/>
    <property type="match status" value="1"/>
</dbReference>
<evidence type="ECO:0000313" key="4">
    <source>
        <dbReference type="Proteomes" id="UP001516023"/>
    </source>
</evidence>
<accession>A0ABD3PBI3</accession>
<dbReference type="PANTHER" id="PTHR47942">
    <property type="entry name" value="TETRATRICOPEPTIDE REPEAT (TPR)-LIKE SUPERFAMILY PROTEIN-RELATED"/>
    <property type="match status" value="1"/>
</dbReference>
<name>A0ABD3PBI3_9STRA</name>
<keyword evidence="4" id="KW-1185">Reference proteome</keyword>
<comment type="caution">
    <text evidence="3">The sequence shown here is derived from an EMBL/GenBank/DDBJ whole genome shotgun (WGS) entry which is preliminary data.</text>
</comment>
<dbReference type="PROSITE" id="PS51375">
    <property type="entry name" value="PPR"/>
    <property type="match status" value="1"/>
</dbReference>
<dbReference type="AlphaFoldDB" id="A0ABD3PBI3"/>
<sequence>MIGRVAVLLTFLAPRRIWYTTAKSDQSRVNIHRHPHAAFVGHCPRKGRTKIYLQRGHATHPASCLAAALPSVDAETTSKTTHSNSKGKGVIKNPSYSKEHQIDNEFIDEMENIPVGHLSKENKRKMLLALRRLTSIDQSRHGCSGGSSNESFDLNSLARQRRQNASMAERLSERLLQEQDYEATQINTKYAPRTYNFAIKAWSNANVRGSAEKAEKILSKVVKSSNKSTPRPDIYSFAYCYAAWYRESVFASTNIGNSKASTSALFKADEVLKAMKQSLFCEEQSASSANTVQDVNSLLILWSSIYGDTPDLVEKFLLFVERESRDAEYYWVNTQSFNLVINAWAKSGCKDSILRSEILLRELENNPRIKPNVLSYSGVITCIAKSKESNVAKRAEAVLSRMEERKELGSERPDNVIFNQIINLYSKCGSEGSALHCEKLLNRMMTLAAEGNSQVVPDVRTYNLVLSAWANEHGPTEAEKVLERLENHEGLRPNAISYITCMDAYAAIGDVQNCLRVLSMMEKAFKNGNVDSKPTRRAYTSALNALSKSGRGDAGLRAEELVQTMERLYRQGNEDLQPDTTVYNVLINCHKNSATRAEKILYKMGERDVVSYSSVINAYSKMGGVEAARKAQALLDEMQKHDVMPNAQVFNSAITAWGRSGCKGAASRAESLLKQLEQLYEEGNESLRPTAQVYTSVISAWAKSDEPGAALRAEILLKLMRVMYKRGNKSMKPNAFTYTSCINAWARSGETNAGERAEALLDQMIELYQNGDEEVKPNVLSFTAAMNAHSRNGGRNAAAKANNLFLRMESLGVKPNLPAYNVLIAAWGNSQQQGAAKIAENILIKLEHQSESGNTDMRPNVVSYSSAINAWAKSTESGKARRALAVLERMKKMNANGFADAKPNIVSYTSCLNACATTCGNQEEEQEAFRIAYSLFKELSDDGSIRPNHITYLTFFRAIAKLIPHSEKRESLLSTSFRLCCQDGQVDENCFFHLKNTASSELFSELMGSSDLIQYSELPFHWKRNVSSTPKAKNRIRREIH</sequence>
<organism evidence="3 4">
    <name type="scientific">Cyclotella cryptica</name>
    <dbReference type="NCBI Taxonomy" id="29204"/>
    <lineage>
        <taxon>Eukaryota</taxon>
        <taxon>Sar</taxon>
        <taxon>Stramenopiles</taxon>
        <taxon>Ochrophyta</taxon>
        <taxon>Bacillariophyta</taxon>
        <taxon>Coscinodiscophyceae</taxon>
        <taxon>Thalassiosirophycidae</taxon>
        <taxon>Stephanodiscales</taxon>
        <taxon>Stephanodiscaceae</taxon>
        <taxon>Cyclotella</taxon>
    </lineage>
</organism>
<dbReference type="Gene3D" id="1.25.40.10">
    <property type="entry name" value="Tetratricopeptide repeat domain"/>
    <property type="match status" value="4"/>
</dbReference>
<dbReference type="Pfam" id="PF13812">
    <property type="entry name" value="PPR_3"/>
    <property type="match status" value="3"/>
</dbReference>
<evidence type="ECO:0000256" key="2">
    <source>
        <dbReference type="PROSITE-ProRule" id="PRU00708"/>
    </source>
</evidence>